<protein>
    <submittedName>
        <fullName evidence="1">Uncharacterized protein</fullName>
    </submittedName>
</protein>
<keyword evidence="2" id="KW-1185">Reference proteome</keyword>
<organism evidence="1 2">
    <name type="scientific">Gluconobacter frateurii NRIC 0228</name>
    <dbReference type="NCBI Taxonomy" id="1307946"/>
    <lineage>
        <taxon>Bacteria</taxon>
        <taxon>Pseudomonadati</taxon>
        <taxon>Pseudomonadota</taxon>
        <taxon>Alphaproteobacteria</taxon>
        <taxon>Acetobacterales</taxon>
        <taxon>Acetobacteraceae</taxon>
        <taxon>Gluconobacter</taxon>
    </lineage>
</organism>
<dbReference type="RefSeq" id="WP_099182735.1">
    <property type="nucleotide sequence ID" value="NZ_BAQW01000013.1"/>
</dbReference>
<dbReference type="EMBL" id="BAQW01000013">
    <property type="protein sequence ID" value="GBR15568.1"/>
    <property type="molecule type" value="Genomic_DNA"/>
</dbReference>
<gene>
    <name evidence="1" type="ORF">AA0228_2548</name>
</gene>
<evidence type="ECO:0000313" key="1">
    <source>
        <dbReference type="EMBL" id="GBR15568.1"/>
    </source>
</evidence>
<comment type="caution">
    <text evidence="1">The sequence shown here is derived from an EMBL/GenBank/DDBJ whole genome shotgun (WGS) entry which is preliminary data.</text>
</comment>
<reference evidence="1" key="1">
    <citation type="submission" date="2013-04" db="EMBL/GenBank/DDBJ databases">
        <title>The genome sequencing project of 58 acetic acid bacteria.</title>
        <authorList>
            <person name="Okamoto-Kainuma A."/>
            <person name="Ishikawa M."/>
            <person name="Umino S."/>
            <person name="Koizumi Y."/>
            <person name="Shiwa Y."/>
            <person name="Yoshikawa H."/>
            <person name="Matsutani M."/>
            <person name="Matsushita K."/>
        </authorList>
    </citation>
    <scope>NUCLEOTIDE SEQUENCE</scope>
    <source>
        <strain evidence="1">NRIC 0228</strain>
    </source>
</reference>
<name>A0ABQ0QED7_9PROT</name>
<sequence length="139" mass="15411">MSALALAGAAGSKNRFMRIDHNGLYPELRRGDYVIWQEVRGFVQEGLYVVANGPFQNVYQVQNCGGKLALLWPDRDIDPKTRERKPGVEPLEYSLEDFAKFCLGFVVATVKVQHEGAFLGGETLKGRTARAPKRSLVAA</sequence>
<evidence type="ECO:0000313" key="2">
    <source>
        <dbReference type="Proteomes" id="UP001061070"/>
    </source>
</evidence>
<proteinExistence type="predicted"/>
<accession>A0ABQ0QED7</accession>
<dbReference type="Proteomes" id="UP001061070">
    <property type="component" value="Unassembled WGS sequence"/>
</dbReference>